<accession>A0ABX2LWC6</accession>
<evidence type="ECO:0000313" key="1">
    <source>
        <dbReference type="EMBL" id="NUU01994.1"/>
    </source>
</evidence>
<keyword evidence="2" id="KW-1185">Reference proteome</keyword>
<dbReference type="Proteomes" id="UP000536746">
    <property type="component" value="Unassembled WGS sequence"/>
</dbReference>
<gene>
    <name evidence="1" type="ORF">HNO84_10315</name>
</gene>
<comment type="caution">
    <text evidence="1">The sequence shown here is derived from an EMBL/GenBank/DDBJ whole genome shotgun (WGS) entry which is preliminary data.</text>
</comment>
<sequence length="204" mass="23091">MKFIWPRRREALRAVRLGLVVVAAMALSACVTRQINTESFAEMPVAVGRVLVVYRPAELQRIGQGTQPAFVAEMQRQRQRRIIEMFGDSVEQRLPDGLDTLGIKSRFVRANAFETVLGSQAIRSAFSHVLLIMPQRDQQVCNYISNCSHQLTVRAILFGSSSPSALWRADFEEPFINSVFIYQSRYDELADYVLKGLKAAVKPR</sequence>
<organism evidence="1 2">
    <name type="scientific">Herbaspirillum robiniae</name>
    <dbReference type="NCBI Taxonomy" id="2014887"/>
    <lineage>
        <taxon>Bacteria</taxon>
        <taxon>Pseudomonadati</taxon>
        <taxon>Pseudomonadota</taxon>
        <taxon>Betaproteobacteria</taxon>
        <taxon>Burkholderiales</taxon>
        <taxon>Oxalobacteraceae</taxon>
        <taxon>Herbaspirillum</taxon>
    </lineage>
</organism>
<name>A0ABX2LWC6_9BURK</name>
<proteinExistence type="predicted"/>
<evidence type="ECO:0000313" key="2">
    <source>
        <dbReference type="Proteomes" id="UP000536746"/>
    </source>
</evidence>
<dbReference type="EMBL" id="JABFMT010000008">
    <property type="protein sequence ID" value="NUU01994.1"/>
    <property type="molecule type" value="Genomic_DNA"/>
</dbReference>
<dbReference type="RefSeq" id="WP_148664571.1">
    <property type="nucleotide sequence ID" value="NZ_JABFMT010000008.1"/>
</dbReference>
<reference evidence="1 2" key="1">
    <citation type="journal article" date="2020" name="Front. Plant Sci.">
        <title>Isolation of Rhizosphere Bacteria That Improve Quality and Water Stress Tolerance in Greenhouse Ornamentals.</title>
        <authorList>
            <person name="Nordstedt N.P."/>
            <person name="Jones M.L."/>
        </authorList>
    </citation>
    <scope>NUCLEOTIDE SEQUENCE [LARGE SCALE GENOMIC DNA]</scope>
    <source>
        <strain evidence="1 2">C6C2</strain>
    </source>
</reference>
<protein>
    <submittedName>
        <fullName evidence="1">Uncharacterized protein</fullName>
    </submittedName>
</protein>
<dbReference type="PROSITE" id="PS51257">
    <property type="entry name" value="PROKAR_LIPOPROTEIN"/>
    <property type="match status" value="1"/>
</dbReference>